<keyword evidence="6" id="KW-0812">Transmembrane</keyword>
<protein>
    <submittedName>
        <fullName evidence="7">Uncharacterized protein</fullName>
    </submittedName>
</protein>
<dbReference type="PANTHER" id="PTHR22750">
    <property type="entry name" value="G-PROTEIN COUPLED RECEPTOR"/>
    <property type="match status" value="1"/>
</dbReference>
<evidence type="ECO:0000256" key="6">
    <source>
        <dbReference type="SAM" id="Phobius"/>
    </source>
</evidence>
<evidence type="ECO:0000256" key="4">
    <source>
        <dbReference type="ARBA" id="ARBA00023170"/>
    </source>
</evidence>
<sequence>MQLHSKMTNQRVVLLIVGIWAVAIVMGLVPTWAGNCLCDLENCSSMAPMYSRSYMVFMGRSQPAHLLHHGGGVHAHLHLRAAQEPPHVAAHHPRCATGRPSSTL</sequence>
<organism evidence="7 8">
    <name type="scientific">Synaphobranchus kaupii</name>
    <name type="common">Kaup's arrowtooth eel</name>
    <dbReference type="NCBI Taxonomy" id="118154"/>
    <lineage>
        <taxon>Eukaryota</taxon>
        <taxon>Metazoa</taxon>
        <taxon>Chordata</taxon>
        <taxon>Craniata</taxon>
        <taxon>Vertebrata</taxon>
        <taxon>Euteleostomi</taxon>
        <taxon>Actinopterygii</taxon>
        <taxon>Neopterygii</taxon>
        <taxon>Teleostei</taxon>
        <taxon>Anguilliformes</taxon>
        <taxon>Synaphobranchidae</taxon>
        <taxon>Synaphobranchus</taxon>
    </lineage>
</organism>
<evidence type="ECO:0000256" key="3">
    <source>
        <dbReference type="ARBA" id="ARBA00023040"/>
    </source>
</evidence>
<comment type="caution">
    <text evidence="7">The sequence shown here is derived from an EMBL/GenBank/DDBJ whole genome shotgun (WGS) entry which is preliminary data.</text>
</comment>
<dbReference type="AlphaFoldDB" id="A0A9Q1FN10"/>
<keyword evidence="6" id="KW-0472">Membrane</keyword>
<reference evidence="7" key="1">
    <citation type="journal article" date="2023" name="Science">
        <title>Genome structures resolve the early diversification of teleost fishes.</title>
        <authorList>
            <person name="Parey E."/>
            <person name="Louis A."/>
            <person name="Montfort J."/>
            <person name="Bouchez O."/>
            <person name="Roques C."/>
            <person name="Iampietro C."/>
            <person name="Lluch J."/>
            <person name="Castinel A."/>
            <person name="Donnadieu C."/>
            <person name="Desvignes T."/>
            <person name="Floi Bucao C."/>
            <person name="Jouanno E."/>
            <person name="Wen M."/>
            <person name="Mejri S."/>
            <person name="Dirks R."/>
            <person name="Jansen H."/>
            <person name="Henkel C."/>
            <person name="Chen W.J."/>
            <person name="Zahm M."/>
            <person name="Cabau C."/>
            <person name="Klopp C."/>
            <person name="Thompson A.W."/>
            <person name="Robinson-Rechavi M."/>
            <person name="Braasch I."/>
            <person name="Lecointre G."/>
            <person name="Bobe J."/>
            <person name="Postlethwait J.H."/>
            <person name="Berthelot C."/>
            <person name="Roest Crollius H."/>
            <person name="Guiguen Y."/>
        </authorList>
    </citation>
    <scope>NUCLEOTIDE SEQUENCE</scope>
    <source>
        <strain evidence="7">WJC10195</strain>
    </source>
</reference>
<dbReference type="Gene3D" id="1.20.1070.10">
    <property type="entry name" value="Rhodopsin 7-helix transmembrane proteins"/>
    <property type="match status" value="1"/>
</dbReference>
<gene>
    <name evidence="7" type="ORF">SKAU_G00117480</name>
</gene>
<evidence type="ECO:0000256" key="1">
    <source>
        <dbReference type="ARBA" id="ARBA00004651"/>
    </source>
</evidence>
<keyword evidence="6" id="KW-1133">Transmembrane helix</keyword>
<proteinExistence type="predicted"/>
<evidence type="ECO:0000313" key="7">
    <source>
        <dbReference type="EMBL" id="KAJ8362917.1"/>
    </source>
</evidence>
<evidence type="ECO:0000313" key="8">
    <source>
        <dbReference type="Proteomes" id="UP001152622"/>
    </source>
</evidence>
<dbReference type="GO" id="GO:0005886">
    <property type="term" value="C:plasma membrane"/>
    <property type="evidence" value="ECO:0007669"/>
    <property type="project" value="UniProtKB-SubCell"/>
</dbReference>
<accession>A0A9Q1FN10</accession>
<dbReference type="EMBL" id="JAINUF010000004">
    <property type="protein sequence ID" value="KAJ8362917.1"/>
    <property type="molecule type" value="Genomic_DNA"/>
</dbReference>
<feature type="transmembrane region" description="Helical" evidence="6">
    <location>
        <begin position="12"/>
        <end position="33"/>
    </location>
</feature>
<dbReference type="GO" id="GO:0004930">
    <property type="term" value="F:G protein-coupled receptor activity"/>
    <property type="evidence" value="ECO:0007669"/>
    <property type="project" value="UniProtKB-KW"/>
</dbReference>
<keyword evidence="5" id="KW-0807">Transducer</keyword>
<keyword evidence="8" id="KW-1185">Reference proteome</keyword>
<name>A0A9Q1FN10_SYNKA</name>
<dbReference type="Proteomes" id="UP001152622">
    <property type="component" value="Chromosome 4"/>
</dbReference>
<keyword evidence="4" id="KW-0675">Receptor</keyword>
<keyword evidence="2" id="KW-1003">Cell membrane</keyword>
<keyword evidence="3" id="KW-0297">G-protein coupled receptor</keyword>
<comment type="subcellular location">
    <subcellularLocation>
        <location evidence="1">Cell membrane</location>
        <topology evidence="1">Multi-pass membrane protein</topology>
    </subcellularLocation>
</comment>
<evidence type="ECO:0000256" key="2">
    <source>
        <dbReference type="ARBA" id="ARBA00022475"/>
    </source>
</evidence>
<evidence type="ECO:0000256" key="5">
    <source>
        <dbReference type="ARBA" id="ARBA00023224"/>
    </source>
</evidence>